<dbReference type="EMBL" id="MH606185">
    <property type="protein sequence ID" value="AXH71051.1"/>
    <property type="molecule type" value="Genomic_DNA"/>
</dbReference>
<reference evidence="1 2" key="1">
    <citation type="submission" date="2018-07" db="EMBL/GenBank/DDBJ databases">
        <title>Complete nucleotide sequence of Bacillus phage BSP38.</title>
        <authorList>
            <person name="Ghosh K."/>
            <person name="Kim K.-P."/>
        </authorList>
    </citation>
    <scope>NUCLEOTIDE SEQUENCE [LARGE SCALE GENOMIC DNA]</scope>
</reference>
<protein>
    <submittedName>
        <fullName evidence="1">Uncharacterized protein</fullName>
    </submittedName>
</protein>
<proteinExistence type="predicted"/>
<accession>A0A345MJL9</accession>
<organism evidence="1 2">
    <name type="scientific">Bacillus phage BSP38</name>
    <dbReference type="NCBI Taxonomy" id="2283013"/>
    <lineage>
        <taxon>Viruses</taxon>
        <taxon>Duplodnaviria</taxon>
        <taxon>Heunggongvirae</taxon>
        <taxon>Uroviricota</taxon>
        <taxon>Caudoviricetes</taxon>
        <taxon>Herelleviridae</taxon>
        <taxon>Bastillevirinae</taxon>
        <taxon>Jeonjuvirus</taxon>
        <taxon>Jeonjuvirus BSP38</taxon>
    </lineage>
</organism>
<sequence>MGIRTGFDYDLEEDVRWIITKWTRHITDSRKDETINKKPAELNHKFRLLDDDGHVYGYGYTDNNSSFLPLDIYRGAYGCVDIQYKNHKTGEYESL</sequence>
<evidence type="ECO:0000313" key="1">
    <source>
        <dbReference type="EMBL" id="AXH71051.1"/>
    </source>
</evidence>
<dbReference type="Proteomes" id="UP000260425">
    <property type="component" value="Segment"/>
</dbReference>
<name>A0A345MJL9_BPBSP</name>
<organismHost>
    <name type="scientific">Bacillus subtilis</name>
    <dbReference type="NCBI Taxonomy" id="1423"/>
</organismHost>
<gene>
    <name evidence="1" type="ORF">BSP38_009</name>
</gene>
<keyword evidence="2" id="KW-1185">Reference proteome</keyword>
<evidence type="ECO:0000313" key="2">
    <source>
        <dbReference type="Proteomes" id="UP000260425"/>
    </source>
</evidence>